<accession>A0ABV0XIW0</accession>
<organism evidence="1 2">
    <name type="scientific">Ameca splendens</name>
    <dbReference type="NCBI Taxonomy" id="208324"/>
    <lineage>
        <taxon>Eukaryota</taxon>
        <taxon>Metazoa</taxon>
        <taxon>Chordata</taxon>
        <taxon>Craniata</taxon>
        <taxon>Vertebrata</taxon>
        <taxon>Euteleostomi</taxon>
        <taxon>Actinopterygii</taxon>
        <taxon>Neopterygii</taxon>
        <taxon>Teleostei</taxon>
        <taxon>Neoteleostei</taxon>
        <taxon>Acanthomorphata</taxon>
        <taxon>Ovalentaria</taxon>
        <taxon>Atherinomorphae</taxon>
        <taxon>Cyprinodontiformes</taxon>
        <taxon>Goodeidae</taxon>
        <taxon>Ameca</taxon>
    </lineage>
</organism>
<proteinExistence type="predicted"/>
<sequence>MVVQLVARQPCSKKVLGSNPTMGSAWSHEVCMFSPYMPGFSTDTLASSHSPKKKTVFKVCFPIVYLATWVYLKGPLCAQVIKILLTKIKKLKENGGDIMMIDKKE</sequence>
<comment type="caution">
    <text evidence="1">The sequence shown here is derived from an EMBL/GenBank/DDBJ whole genome shotgun (WGS) entry which is preliminary data.</text>
</comment>
<gene>
    <name evidence="1" type="ORF">AMECASPLE_029726</name>
</gene>
<evidence type="ECO:0000313" key="1">
    <source>
        <dbReference type="EMBL" id="MEQ2281380.1"/>
    </source>
</evidence>
<keyword evidence="2" id="KW-1185">Reference proteome</keyword>
<dbReference type="Proteomes" id="UP001469553">
    <property type="component" value="Unassembled WGS sequence"/>
</dbReference>
<name>A0ABV0XIW0_9TELE</name>
<dbReference type="EMBL" id="JAHRIP010003438">
    <property type="protein sequence ID" value="MEQ2281380.1"/>
    <property type="molecule type" value="Genomic_DNA"/>
</dbReference>
<protein>
    <submittedName>
        <fullName evidence="1">Uncharacterized protein</fullName>
    </submittedName>
</protein>
<evidence type="ECO:0000313" key="2">
    <source>
        <dbReference type="Proteomes" id="UP001469553"/>
    </source>
</evidence>
<reference evidence="1 2" key="1">
    <citation type="submission" date="2021-06" db="EMBL/GenBank/DDBJ databases">
        <authorList>
            <person name="Palmer J.M."/>
        </authorList>
    </citation>
    <scope>NUCLEOTIDE SEQUENCE [LARGE SCALE GENOMIC DNA]</scope>
    <source>
        <strain evidence="1 2">AS_MEX2019</strain>
        <tissue evidence="1">Muscle</tissue>
    </source>
</reference>